<dbReference type="PROSITE" id="PS00061">
    <property type="entry name" value="ADH_SHORT"/>
    <property type="match status" value="1"/>
</dbReference>
<evidence type="ECO:0000259" key="9">
    <source>
        <dbReference type="Pfam" id="PF16363"/>
    </source>
</evidence>
<reference evidence="10 11" key="1">
    <citation type="submission" date="2022-05" db="EMBL/GenBank/DDBJ databases">
        <title>Genome Sequencing of Bee-Associated Microbes.</title>
        <authorList>
            <person name="Dunlap C."/>
        </authorList>
    </citation>
    <scope>NUCLEOTIDE SEQUENCE [LARGE SCALE GENOMIC DNA]</scope>
    <source>
        <strain evidence="10 11">NRRL NRS-750</strain>
    </source>
</reference>
<dbReference type="InterPro" id="IPR036291">
    <property type="entry name" value="NAD(P)-bd_dom_sf"/>
</dbReference>
<dbReference type="Proteomes" id="UP001527090">
    <property type="component" value="Unassembled WGS sequence"/>
</dbReference>
<dbReference type="PANTHER" id="PTHR43000">
    <property type="entry name" value="DTDP-D-GLUCOSE 4,6-DEHYDRATASE-RELATED"/>
    <property type="match status" value="1"/>
</dbReference>
<protein>
    <recommendedName>
        <fullName evidence="5 8">dTDP-glucose 4,6-dehydratase</fullName>
        <ecNumber evidence="4 8">4.2.1.46</ecNumber>
    </recommendedName>
</protein>
<comment type="catalytic activity">
    <reaction evidence="1 8">
        <text>dTDP-alpha-D-glucose = dTDP-4-dehydro-6-deoxy-alpha-D-glucose + H2O</text>
        <dbReference type="Rhea" id="RHEA:17221"/>
        <dbReference type="ChEBI" id="CHEBI:15377"/>
        <dbReference type="ChEBI" id="CHEBI:57477"/>
        <dbReference type="ChEBI" id="CHEBI:57649"/>
        <dbReference type="EC" id="4.2.1.46"/>
    </reaction>
</comment>
<comment type="similarity">
    <text evidence="3 8">Belongs to the NAD(P)-dependent epimerase/dehydratase family. dTDP-glucose dehydratase subfamily.</text>
</comment>
<dbReference type="Pfam" id="PF16363">
    <property type="entry name" value="GDP_Man_Dehyd"/>
    <property type="match status" value="1"/>
</dbReference>
<evidence type="ECO:0000256" key="3">
    <source>
        <dbReference type="ARBA" id="ARBA00008178"/>
    </source>
</evidence>
<evidence type="ECO:0000256" key="2">
    <source>
        <dbReference type="ARBA" id="ARBA00001911"/>
    </source>
</evidence>
<feature type="domain" description="NAD(P)-binding" evidence="9">
    <location>
        <begin position="4"/>
        <end position="305"/>
    </location>
</feature>
<dbReference type="EMBL" id="JAMDLY010000006">
    <property type="protein sequence ID" value="MCY9528595.1"/>
    <property type="molecule type" value="Genomic_DNA"/>
</dbReference>
<evidence type="ECO:0000256" key="4">
    <source>
        <dbReference type="ARBA" id="ARBA00011990"/>
    </source>
</evidence>
<evidence type="ECO:0000256" key="5">
    <source>
        <dbReference type="ARBA" id="ARBA00016977"/>
    </source>
</evidence>
<evidence type="ECO:0000256" key="8">
    <source>
        <dbReference type="RuleBase" id="RU004473"/>
    </source>
</evidence>
<comment type="caution">
    <text evidence="10">The sequence shown here is derived from an EMBL/GenBank/DDBJ whole genome shotgun (WGS) entry which is preliminary data.</text>
</comment>
<evidence type="ECO:0000256" key="7">
    <source>
        <dbReference type="ARBA" id="ARBA00023239"/>
    </source>
</evidence>
<accession>A0ABT4E4T7</accession>
<gene>
    <name evidence="10" type="primary">rfbB</name>
    <name evidence="10" type="ORF">M5X04_04490</name>
</gene>
<keyword evidence="6" id="KW-0520">NAD</keyword>
<keyword evidence="7 8" id="KW-0456">Lyase</keyword>
<dbReference type="EC" id="4.2.1.46" evidence="4 8"/>
<dbReference type="Gene3D" id="3.40.50.720">
    <property type="entry name" value="NAD(P)-binding Rossmann-like Domain"/>
    <property type="match status" value="1"/>
</dbReference>
<dbReference type="RefSeq" id="WP_090514080.1">
    <property type="nucleotide sequence ID" value="NZ_JAMDLY010000006.1"/>
</dbReference>
<organism evidence="10 11">
    <name type="scientific">Paenibacillus alvei</name>
    <name type="common">Bacillus alvei</name>
    <dbReference type="NCBI Taxonomy" id="44250"/>
    <lineage>
        <taxon>Bacteria</taxon>
        <taxon>Bacillati</taxon>
        <taxon>Bacillota</taxon>
        <taxon>Bacilli</taxon>
        <taxon>Bacillales</taxon>
        <taxon>Paenibacillaceae</taxon>
        <taxon>Paenibacillus</taxon>
    </lineage>
</organism>
<evidence type="ECO:0000256" key="1">
    <source>
        <dbReference type="ARBA" id="ARBA00001539"/>
    </source>
</evidence>
<proteinExistence type="inferred from homology"/>
<dbReference type="InterPro" id="IPR020904">
    <property type="entry name" value="Sc_DH/Rdtase_CS"/>
</dbReference>
<dbReference type="SUPFAM" id="SSF51735">
    <property type="entry name" value="NAD(P)-binding Rossmann-fold domains"/>
    <property type="match status" value="1"/>
</dbReference>
<comment type="cofactor">
    <cofactor evidence="2 8">
        <name>NAD(+)</name>
        <dbReference type="ChEBI" id="CHEBI:57540"/>
    </cofactor>
</comment>
<keyword evidence="11" id="KW-1185">Reference proteome</keyword>
<dbReference type="InterPro" id="IPR016040">
    <property type="entry name" value="NAD(P)-bd_dom"/>
</dbReference>
<dbReference type="CDD" id="cd05246">
    <property type="entry name" value="dTDP_GD_SDR_e"/>
    <property type="match status" value="1"/>
</dbReference>
<dbReference type="NCBIfam" id="TIGR01181">
    <property type="entry name" value="dTDP_gluc_dehyt"/>
    <property type="match status" value="1"/>
</dbReference>
<sequence>MRLLVTGGAGFIGSNFVIYMLKKYPDYQIVNVDVLTYAGNLENLKDIHSNLNYRFVKADITDAQSMECIFKEGVDVVVNFAAESHVDRSILEPDIFIKTNVLGTQVLLDASKKHGVSKFVQVSTDEVYGSLGETGLFAETTPLAPNSPYSASKAGGDLLVRAYHETYGLAVNITRCSNNYGPYQFPEKLIPLMIVNALNSKKLPVYGDGLNIRDWLYVEDHCSAIDLVIHEGRSGEVYNIGGSNEHSNIHIVRTILERLGKSDSLIQFVEDRLGHDRRYGIDASKIMSELGWRPKHTFGTGINETIEWYLNNRIWWERIHSGAYQEYYEQQYAKRLGYKMK</sequence>
<dbReference type="GO" id="GO:0008460">
    <property type="term" value="F:dTDP-glucose 4,6-dehydratase activity"/>
    <property type="evidence" value="ECO:0007669"/>
    <property type="project" value="UniProtKB-EC"/>
</dbReference>
<dbReference type="InterPro" id="IPR005888">
    <property type="entry name" value="dTDP_Gluc_deHydtase"/>
</dbReference>
<evidence type="ECO:0000313" key="11">
    <source>
        <dbReference type="Proteomes" id="UP001527090"/>
    </source>
</evidence>
<evidence type="ECO:0000256" key="6">
    <source>
        <dbReference type="ARBA" id="ARBA00023027"/>
    </source>
</evidence>
<evidence type="ECO:0000313" key="10">
    <source>
        <dbReference type="EMBL" id="MCY9528595.1"/>
    </source>
</evidence>
<name>A0ABT4E4T7_PAEAL</name>
<dbReference type="Gene3D" id="3.90.25.10">
    <property type="entry name" value="UDP-galactose 4-epimerase, domain 1"/>
    <property type="match status" value="1"/>
</dbReference>